<dbReference type="Gene3D" id="1.10.260.40">
    <property type="entry name" value="lambda repressor-like DNA-binding domains"/>
    <property type="match status" value="1"/>
</dbReference>
<dbReference type="CDD" id="cd00093">
    <property type="entry name" value="HTH_XRE"/>
    <property type="match status" value="1"/>
</dbReference>
<gene>
    <name evidence="2" type="ORF">HMPREF9473_01343</name>
</gene>
<dbReference type="RefSeq" id="WP_006779327.1">
    <property type="nucleotide sequence ID" value="NZ_CP040506.1"/>
</dbReference>
<dbReference type="AlphaFoldDB" id="G5ICN3"/>
<dbReference type="OrthoDB" id="9781521at2"/>
<evidence type="ECO:0000313" key="2">
    <source>
        <dbReference type="EMBL" id="EHI60779.1"/>
    </source>
</evidence>
<dbReference type="HOGENOM" id="CLU_066192_50_1_9"/>
<proteinExistence type="predicted"/>
<evidence type="ECO:0000313" key="3">
    <source>
        <dbReference type="Proteomes" id="UP000005384"/>
    </source>
</evidence>
<keyword evidence="3" id="KW-1185">Reference proteome</keyword>
<comment type="caution">
    <text evidence="2">The sequence shown here is derived from an EMBL/GenBank/DDBJ whole genome shotgun (WGS) entry which is preliminary data.</text>
</comment>
<dbReference type="SMART" id="SM00530">
    <property type="entry name" value="HTH_XRE"/>
    <property type="match status" value="1"/>
</dbReference>
<dbReference type="PROSITE" id="PS50943">
    <property type="entry name" value="HTH_CROC1"/>
    <property type="match status" value="1"/>
</dbReference>
<dbReference type="InterPro" id="IPR001387">
    <property type="entry name" value="Cro/C1-type_HTH"/>
</dbReference>
<protein>
    <recommendedName>
        <fullName evidence="1">HTH cro/C1-type domain-containing protein</fullName>
    </recommendedName>
</protein>
<dbReference type="PATRIC" id="fig|742737.3.peg.1355"/>
<dbReference type="SUPFAM" id="SSF47413">
    <property type="entry name" value="lambda repressor-like DNA-binding domains"/>
    <property type="match status" value="1"/>
</dbReference>
<accession>G5ICN3</accession>
<sequence>MTTGDATRMRLAELLEEKGITKYRLSCDSAVSPTTLKNILNGKSKNSLSSTVTLLCAGLGVTLREFYDSSLFDDLSMADEDAIARDRV</sequence>
<dbReference type="GO" id="GO:0003677">
    <property type="term" value="F:DNA binding"/>
    <property type="evidence" value="ECO:0007669"/>
    <property type="project" value="InterPro"/>
</dbReference>
<dbReference type="InterPro" id="IPR010982">
    <property type="entry name" value="Lambda_DNA-bd_dom_sf"/>
</dbReference>
<name>G5ICN3_9FIRM</name>
<organism evidence="2 3">
    <name type="scientific">Hungatella hathewayi WAL-18680</name>
    <dbReference type="NCBI Taxonomy" id="742737"/>
    <lineage>
        <taxon>Bacteria</taxon>
        <taxon>Bacillati</taxon>
        <taxon>Bacillota</taxon>
        <taxon>Clostridia</taxon>
        <taxon>Lachnospirales</taxon>
        <taxon>Lachnospiraceae</taxon>
        <taxon>Hungatella</taxon>
    </lineage>
</organism>
<reference evidence="2 3" key="1">
    <citation type="submission" date="2011-08" db="EMBL/GenBank/DDBJ databases">
        <title>The Genome Sequence of Clostridium hathewayi WAL-18680.</title>
        <authorList>
            <consortium name="The Broad Institute Genome Sequencing Platform"/>
            <person name="Earl A."/>
            <person name="Ward D."/>
            <person name="Feldgarden M."/>
            <person name="Gevers D."/>
            <person name="Finegold S.M."/>
            <person name="Summanen P.H."/>
            <person name="Molitoris D.R."/>
            <person name="Song M."/>
            <person name="Daigneault M."/>
            <person name="Allen-Vercoe E."/>
            <person name="Young S.K."/>
            <person name="Zeng Q."/>
            <person name="Gargeya S."/>
            <person name="Fitzgerald M."/>
            <person name="Haas B."/>
            <person name="Abouelleil A."/>
            <person name="Alvarado L."/>
            <person name="Arachchi H.M."/>
            <person name="Berlin A."/>
            <person name="Brown A."/>
            <person name="Chapman S.B."/>
            <person name="Chen Z."/>
            <person name="Dunbar C."/>
            <person name="Freedman E."/>
            <person name="Gearin G."/>
            <person name="Gellesch M."/>
            <person name="Goldberg J."/>
            <person name="Griggs A."/>
            <person name="Gujja S."/>
            <person name="Heiman D."/>
            <person name="Howarth C."/>
            <person name="Larson L."/>
            <person name="Lui A."/>
            <person name="MacDonald P.J.P."/>
            <person name="Montmayeur A."/>
            <person name="Murphy C."/>
            <person name="Neiman D."/>
            <person name="Pearson M."/>
            <person name="Priest M."/>
            <person name="Roberts A."/>
            <person name="Saif S."/>
            <person name="Shea T."/>
            <person name="Shenoy N."/>
            <person name="Sisk P."/>
            <person name="Stolte C."/>
            <person name="Sykes S."/>
            <person name="Wortman J."/>
            <person name="Nusbaum C."/>
            <person name="Birren B."/>
        </authorList>
    </citation>
    <scope>NUCLEOTIDE SEQUENCE [LARGE SCALE GENOMIC DNA]</scope>
    <source>
        <strain evidence="2 3">WAL-18680</strain>
    </source>
</reference>
<dbReference type="Proteomes" id="UP000005384">
    <property type="component" value="Unassembled WGS sequence"/>
</dbReference>
<dbReference type="EMBL" id="ADLN01000012">
    <property type="protein sequence ID" value="EHI60779.1"/>
    <property type="molecule type" value="Genomic_DNA"/>
</dbReference>
<feature type="domain" description="HTH cro/C1-type" evidence="1">
    <location>
        <begin position="11"/>
        <end position="66"/>
    </location>
</feature>
<evidence type="ECO:0000259" key="1">
    <source>
        <dbReference type="PROSITE" id="PS50943"/>
    </source>
</evidence>
<dbReference type="Pfam" id="PF13443">
    <property type="entry name" value="HTH_26"/>
    <property type="match status" value="1"/>
</dbReference>